<dbReference type="RefSeq" id="WP_089612129.1">
    <property type="nucleotide sequence ID" value="NZ_CP022121.1"/>
</dbReference>
<dbReference type="Gene3D" id="3.40.50.150">
    <property type="entry name" value="Vaccinia Virus protein VP39"/>
    <property type="match status" value="1"/>
</dbReference>
<protein>
    <submittedName>
        <fullName evidence="3">Class I SAM-dependent methyltransferase</fullName>
    </submittedName>
</protein>
<keyword evidence="3" id="KW-0808">Transferase</keyword>
<feature type="domain" description="Methyltransferase" evidence="2">
    <location>
        <begin position="41"/>
        <end position="136"/>
    </location>
</feature>
<dbReference type="PANTHER" id="PTHR43464">
    <property type="entry name" value="METHYLTRANSFERASE"/>
    <property type="match status" value="1"/>
</dbReference>
<organism evidence="3 4">
    <name type="scientific">Dehalobacterium formicoaceticum</name>
    <dbReference type="NCBI Taxonomy" id="51515"/>
    <lineage>
        <taxon>Bacteria</taxon>
        <taxon>Bacillati</taxon>
        <taxon>Bacillota</taxon>
        <taxon>Clostridia</taxon>
        <taxon>Eubacteriales</taxon>
        <taxon>Peptococcaceae</taxon>
        <taxon>Dehalobacterium</taxon>
    </lineage>
</organism>
<dbReference type="InterPro" id="IPR041698">
    <property type="entry name" value="Methyltransf_25"/>
</dbReference>
<dbReference type="Gene3D" id="2.20.25.110">
    <property type="entry name" value="S-adenosyl-L-methionine-dependent methyltransferases"/>
    <property type="match status" value="1"/>
</dbReference>
<dbReference type="GO" id="GO:0032259">
    <property type="term" value="P:methylation"/>
    <property type="evidence" value="ECO:0007669"/>
    <property type="project" value="UniProtKB-KW"/>
</dbReference>
<dbReference type="EMBL" id="JANPWE010000005">
    <property type="protein sequence ID" value="MCR6546027.1"/>
    <property type="molecule type" value="Genomic_DNA"/>
</dbReference>
<comment type="caution">
    <text evidence="3">The sequence shown here is derived from an EMBL/GenBank/DDBJ whole genome shotgun (WGS) entry which is preliminary data.</text>
</comment>
<feature type="coiled-coil region" evidence="1">
    <location>
        <begin position="72"/>
        <end position="99"/>
    </location>
</feature>
<evidence type="ECO:0000313" key="3">
    <source>
        <dbReference type="EMBL" id="MCR6546027.1"/>
    </source>
</evidence>
<evidence type="ECO:0000259" key="2">
    <source>
        <dbReference type="Pfam" id="PF13649"/>
    </source>
</evidence>
<reference evidence="3 4" key="1">
    <citation type="submission" date="2022-08" db="EMBL/GenBank/DDBJ databases">
        <title>Proteogenomics of the novel Dehalobacterium formicoaceticum strain EZ94 highlights a key role of methyltransferases during anaerobic dichloromethane degradation.</title>
        <authorList>
            <person name="Wasmund K."/>
        </authorList>
    </citation>
    <scope>NUCLEOTIDE SEQUENCE [LARGE SCALE GENOMIC DNA]</scope>
    <source>
        <strain evidence="3 4">EZ94</strain>
    </source>
</reference>
<proteinExistence type="predicted"/>
<keyword evidence="1" id="KW-0175">Coiled coil</keyword>
<dbReference type="SUPFAM" id="SSF53335">
    <property type="entry name" value="S-adenosyl-L-methionine-dependent methyltransferases"/>
    <property type="match status" value="1"/>
</dbReference>
<sequence length="252" mass="29272">MSIYQGLALIYDQLMESIDYQEWAQYIKTLSEKYNKEIESVLDIACGTGNTSIPLAQMGWRVTGVDLSLPMLQHARKKAAEAKMEIIFLQQDIRELELSREFDLVTCFQDGLNYLINKEELARCFQSINKTLSDDGIFIFDLNLVEKYSYSAKEEISFVDTEEFSLIYEIYYLADQEIWEIRVTGFVRGEDHDYGKFKEVHQEKHHHLKDVEVILGETGFKVLDVFNAFSFEPPSEASRRIFVVAQKTEGRV</sequence>
<dbReference type="CDD" id="cd02440">
    <property type="entry name" value="AdoMet_MTases"/>
    <property type="match status" value="1"/>
</dbReference>
<keyword evidence="3" id="KW-0489">Methyltransferase</keyword>
<gene>
    <name evidence="3" type="ORF">NVS47_10970</name>
</gene>
<dbReference type="GO" id="GO:0008168">
    <property type="term" value="F:methyltransferase activity"/>
    <property type="evidence" value="ECO:0007669"/>
    <property type="project" value="UniProtKB-KW"/>
</dbReference>
<keyword evidence="4" id="KW-1185">Reference proteome</keyword>
<evidence type="ECO:0000256" key="1">
    <source>
        <dbReference type="SAM" id="Coils"/>
    </source>
</evidence>
<dbReference type="Pfam" id="PF13649">
    <property type="entry name" value="Methyltransf_25"/>
    <property type="match status" value="1"/>
</dbReference>
<dbReference type="Proteomes" id="UP001524944">
    <property type="component" value="Unassembled WGS sequence"/>
</dbReference>
<dbReference type="InterPro" id="IPR029063">
    <property type="entry name" value="SAM-dependent_MTases_sf"/>
</dbReference>
<dbReference type="PANTHER" id="PTHR43464:SF75">
    <property type="entry name" value="METHYLTRANSFERASE TYPE 11"/>
    <property type="match status" value="1"/>
</dbReference>
<evidence type="ECO:0000313" key="4">
    <source>
        <dbReference type="Proteomes" id="UP001524944"/>
    </source>
</evidence>
<accession>A0ABT1Y585</accession>
<name>A0ABT1Y585_9FIRM</name>